<dbReference type="InterPro" id="IPR001466">
    <property type="entry name" value="Beta-lactam-related"/>
</dbReference>
<dbReference type="KEGG" id="sse:Ssed_1842"/>
<dbReference type="STRING" id="425104.Ssed_1842"/>
<dbReference type="Pfam" id="PF00144">
    <property type="entry name" value="Beta-lactamase"/>
    <property type="match status" value="1"/>
</dbReference>
<dbReference type="EMBL" id="CP000821">
    <property type="protein sequence ID" value="ABV36453.1"/>
    <property type="molecule type" value="Genomic_DNA"/>
</dbReference>
<gene>
    <name evidence="3" type="ordered locus">Ssed_1842</name>
</gene>
<sequence length="457" mass="50732" precursor="true">MKKSLIALSLALTTAFGANATVTYHQPYAQMETNLNAYGAGVENWEEARLTQFTMADSHLYHHHAVIPAPIDKMPIKVVGGLDVSSIYIDDVVPGKKISLYDVMRDRASIQNYVVMNKRGEILAEDYWNGTDKETKNHLMSAHKSFTSMALFIAQEQGLLKLTDPVGKYIPEFKGTKWENIPLQNFADMNAGIIDLPANREGYHWGDFGAGTSGSWDSSMPSVVGYNGLVINKEGKLVPKPDALGNLETFSDYLKAFAAQIEPKFEPGFAYEYKDLNTEVLGTAIVRSSGLTLAEFFDRYLWSKGGFNSEATMYVNQVHESAASGSMNATVRDFAIGAWLMVNGGKNFKGEQVIPKAYIEQIINGDKIVKEAWDKVSYEHGIFPTAFYKNQWRTATHPVSGRTLSTMIGVNGQYSAFDHKTGNIIAITGAYRQPSGLQMVSLYMLDTIFNIFDHLDK</sequence>
<dbReference type="Proteomes" id="UP000002015">
    <property type="component" value="Chromosome"/>
</dbReference>
<dbReference type="Gene3D" id="3.40.710.10">
    <property type="entry name" value="DD-peptidase/beta-lactamase superfamily"/>
    <property type="match status" value="1"/>
</dbReference>
<organism evidence="3 4">
    <name type="scientific">Shewanella sediminis (strain HAW-EB3)</name>
    <dbReference type="NCBI Taxonomy" id="425104"/>
    <lineage>
        <taxon>Bacteria</taxon>
        <taxon>Pseudomonadati</taxon>
        <taxon>Pseudomonadota</taxon>
        <taxon>Gammaproteobacteria</taxon>
        <taxon>Alteromonadales</taxon>
        <taxon>Shewanellaceae</taxon>
        <taxon>Shewanella</taxon>
    </lineage>
</organism>
<feature type="domain" description="Beta-lactamase-related" evidence="2">
    <location>
        <begin position="114"/>
        <end position="412"/>
    </location>
</feature>
<evidence type="ECO:0000313" key="4">
    <source>
        <dbReference type="Proteomes" id="UP000002015"/>
    </source>
</evidence>
<protein>
    <recommendedName>
        <fullName evidence="2">Beta-lactamase-related domain-containing protein</fullName>
    </recommendedName>
</protein>
<feature type="signal peptide" evidence="1">
    <location>
        <begin position="1"/>
        <end position="20"/>
    </location>
</feature>
<name>A8FUD0_SHESH</name>
<proteinExistence type="predicted"/>
<dbReference type="eggNOG" id="COG1680">
    <property type="taxonomic scope" value="Bacteria"/>
</dbReference>
<keyword evidence="1" id="KW-0732">Signal</keyword>
<dbReference type="InterPro" id="IPR012338">
    <property type="entry name" value="Beta-lactam/transpept-like"/>
</dbReference>
<dbReference type="HOGENOM" id="CLU_030169_0_1_6"/>
<evidence type="ECO:0000313" key="3">
    <source>
        <dbReference type="EMBL" id="ABV36453.1"/>
    </source>
</evidence>
<dbReference type="SUPFAM" id="SSF56601">
    <property type="entry name" value="beta-lactamase/transpeptidase-like"/>
    <property type="match status" value="1"/>
</dbReference>
<accession>A8FUD0</accession>
<dbReference type="PANTHER" id="PTHR43283:SF7">
    <property type="entry name" value="BETA-LACTAMASE-RELATED DOMAIN-CONTAINING PROTEIN"/>
    <property type="match status" value="1"/>
</dbReference>
<dbReference type="OrthoDB" id="9814204at2"/>
<dbReference type="PANTHER" id="PTHR43283">
    <property type="entry name" value="BETA-LACTAMASE-RELATED"/>
    <property type="match status" value="1"/>
</dbReference>
<dbReference type="AlphaFoldDB" id="A8FUD0"/>
<dbReference type="InterPro" id="IPR050789">
    <property type="entry name" value="Diverse_Enzym_Activities"/>
</dbReference>
<reference evidence="3 4" key="1">
    <citation type="submission" date="2007-08" db="EMBL/GenBank/DDBJ databases">
        <title>Complete sequence of Shewanella sediminis HAW-EB3.</title>
        <authorList>
            <consortium name="US DOE Joint Genome Institute"/>
            <person name="Copeland A."/>
            <person name="Lucas S."/>
            <person name="Lapidus A."/>
            <person name="Barry K."/>
            <person name="Glavina del Rio T."/>
            <person name="Dalin E."/>
            <person name="Tice H."/>
            <person name="Pitluck S."/>
            <person name="Chertkov O."/>
            <person name="Brettin T."/>
            <person name="Bruce D."/>
            <person name="Detter J.C."/>
            <person name="Han C."/>
            <person name="Schmutz J."/>
            <person name="Larimer F."/>
            <person name="Land M."/>
            <person name="Hauser L."/>
            <person name="Kyrpides N."/>
            <person name="Kim E."/>
            <person name="Zhao J.-S."/>
            <person name="Richardson P."/>
        </authorList>
    </citation>
    <scope>NUCLEOTIDE SEQUENCE [LARGE SCALE GENOMIC DNA]</scope>
    <source>
        <strain evidence="3 4">HAW-EB3</strain>
    </source>
</reference>
<dbReference type="RefSeq" id="WP_012142189.1">
    <property type="nucleotide sequence ID" value="NC_009831.1"/>
</dbReference>
<evidence type="ECO:0000259" key="2">
    <source>
        <dbReference type="Pfam" id="PF00144"/>
    </source>
</evidence>
<keyword evidence="4" id="KW-1185">Reference proteome</keyword>
<feature type="chain" id="PRO_5002722291" description="Beta-lactamase-related domain-containing protein" evidence="1">
    <location>
        <begin position="21"/>
        <end position="457"/>
    </location>
</feature>
<evidence type="ECO:0000256" key="1">
    <source>
        <dbReference type="SAM" id="SignalP"/>
    </source>
</evidence>